<evidence type="ECO:0000259" key="3">
    <source>
        <dbReference type="Pfam" id="PF13622"/>
    </source>
</evidence>
<dbReference type="GO" id="GO:0047617">
    <property type="term" value="F:fatty acyl-CoA hydrolase activity"/>
    <property type="evidence" value="ECO:0007669"/>
    <property type="project" value="InterPro"/>
</dbReference>
<dbReference type="InterPro" id="IPR042171">
    <property type="entry name" value="Acyl-CoA_hotdog"/>
</dbReference>
<protein>
    <submittedName>
        <fullName evidence="5">Uncharacterized protein</fullName>
    </submittedName>
</protein>
<dbReference type="Pfam" id="PF13622">
    <property type="entry name" value="4HBT_3"/>
    <property type="match status" value="1"/>
</dbReference>
<dbReference type="STRING" id="1890364.A0A2P6NME8"/>
<dbReference type="GO" id="GO:0009062">
    <property type="term" value="P:fatty acid catabolic process"/>
    <property type="evidence" value="ECO:0007669"/>
    <property type="project" value="TreeGrafter"/>
</dbReference>
<dbReference type="InterPro" id="IPR049449">
    <property type="entry name" value="TesB_ACOT8-like_N"/>
</dbReference>
<sequence length="359" mass="40204">MSYKPSWRSFASVTASNIGTVFDSNTVDRSEDNIVGAFDVEEIDTDLFRSLRLYIPAGARGVYGGQVIAQATLSATKTVRPEMKLHSIHCYFIFAGDPDIPILYQVTRIREGKSYATRSVQARQRGKAIFTLMCSFHTPEPGLSHQLPMQELASIPHPDTIKPEENTFHRWISEVEAKKKKMEDDAADGEATTKMEDLLSLLKMKLDESRISPVETRLISNHLEEGTGKTGKSTRMLWFRSRAPVPPVDAMRKAFVAFASDFHLIGTVSSALGLNFRTSKPRLAMMVSLDHTMWFHNDIEPSQWMLYVMEAPWSGGARGLAHGKIYSMDGTLLVSVSQEGMIRVETEKKRKTIEASAKL</sequence>
<proteinExistence type="inferred from homology"/>
<dbReference type="OrthoDB" id="68328at2759"/>
<accession>A0A2P6NME8</accession>
<gene>
    <name evidence="5" type="ORF">PROFUN_07212</name>
</gene>
<comment type="caution">
    <text evidence="5">The sequence shown here is derived from an EMBL/GenBank/DDBJ whole genome shotgun (WGS) entry which is preliminary data.</text>
</comment>
<dbReference type="EMBL" id="MDYQ01000050">
    <property type="protein sequence ID" value="PRP85141.1"/>
    <property type="molecule type" value="Genomic_DNA"/>
</dbReference>
<dbReference type="GO" id="GO:0006637">
    <property type="term" value="P:acyl-CoA metabolic process"/>
    <property type="evidence" value="ECO:0007669"/>
    <property type="project" value="InterPro"/>
</dbReference>
<keyword evidence="6" id="KW-1185">Reference proteome</keyword>
<dbReference type="InterPro" id="IPR003703">
    <property type="entry name" value="Acyl_CoA_thio"/>
</dbReference>
<dbReference type="Pfam" id="PF20789">
    <property type="entry name" value="4HBT_3C"/>
    <property type="match status" value="1"/>
</dbReference>
<organism evidence="5 6">
    <name type="scientific">Planoprotostelium fungivorum</name>
    <dbReference type="NCBI Taxonomy" id="1890364"/>
    <lineage>
        <taxon>Eukaryota</taxon>
        <taxon>Amoebozoa</taxon>
        <taxon>Evosea</taxon>
        <taxon>Variosea</taxon>
        <taxon>Cavosteliida</taxon>
        <taxon>Cavosteliaceae</taxon>
        <taxon>Planoprotostelium</taxon>
    </lineage>
</organism>
<dbReference type="GO" id="GO:0005782">
    <property type="term" value="C:peroxisomal matrix"/>
    <property type="evidence" value="ECO:0007669"/>
    <property type="project" value="UniProtKB-SubCell"/>
</dbReference>
<keyword evidence="2" id="KW-0378">Hydrolase</keyword>
<dbReference type="CDD" id="cd03444">
    <property type="entry name" value="Thioesterase_II_repeat1"/>
    <property type="match status" value="1"/>
</dbReference>
<dbReference type="CDD" id="cd03445">
    <property type="entry name" value="Thioesterase_II_repeat2"/>
    <property type="match status" value="1"/>
</dbReference>
<dbReference type="PANTHER" id="PTHR11066:SF34">
    <property type="entry name" value="ACYL-COENZYME A THIOESTERASE 8"/>
    <property type="match status" value="1"/>
</dbReference>
<evidence type="ECO:0000259" key="4">
    <source>
        <dbReference type="Pfam" id="PF20789"/>
    </source>
</evidence>
<dbReference type="InParanoid" id="A0A2P6NME8"/>
<dbReference type="Gene3D" id="2.40.160.210">
    <property type="entry name" value="Acyl-CoA thioesterase, double hotdog domain"/>
    <property type="match status" value="1"/>
</dbReference>
<evidence type="ECO:0000313" key="5">
    <source>
        <dbReference type="EMBL" id="PRP85141.1"/>
    </source>
</evidence>
<dbReference type="SUPFAM" id="SSF54637">
    <property type="entry name" value="Thioesterase/thiol ester dehydrase-isomerase"/>
    <property type="match status" value="2"/>
</dbReference>
<dbReference type="Proteomes" id="UP000241769">
    <property type="component" value="Unassembled WGS sequence"/>
</dbReference>
<reference evidence="5 6" key="1">
    <citation type="journal article" date="2018" name="Genome Biol. Evol.">
        <title>Multiple Roots of Fruiting Body Formation in Amoebozoa.</title>
        <authorList>
            <person name="Hillmann F."/>
            <person name="Forbes G."/>
            <person name="Novohradska S."/>
            <person name="Ferling I."/>
            <person name="Riege K."/>
            <person name="Groth M."/>
            <person name="Westermann M."/>
            <person name="Marz M."/>
            <person name="Spaller T."/>
            <person name="Winckler T."/>
            <person name="Schaap P."/>
            <person name="Glockner G."/>
        </authorList>
    </citation>
    <scope>NUCLEOTIDE SEQUENCE [LARGE SCALE GENOMIC DNA]</scope>
    <source>
        <strain evidence="5 6">Jena</strain>
    </source>
</reference>
<dbReference type="AlphaFoldDB" id="A0A2P6NME8"/>
<evidence type="ECO:0000256" key="2">
    <source>
        <dbReference type="ARBA" id="ARBA00022801"/>
    </source>
</evidence>
<dbReference type="InterPro" id="IPR049450">
    <property type="entry name" value="ACOT8-like_C"/>
</dbReference>
<comment type="similarity">
    <text evidence="1">Belongs to the C/M/P thioester hydrolase family.</text>
</comment>
<dbReference type="InterPro" id="IPR029069">
    <property type="entry name" value="HotDog_dom_sf"/>
</dbReference>
<evidence type="ECO:0000256" key="1">
    <source>
        <dbReference type="ARBA" id="ARBA00006538"/>
    </source>
</evidence>
<name>A0A2P6NME8_9EUKA</name>
<feature type="domain" description="Acyl-CoA thioesterase-like C-terminal" evidence="4">
    <location>
        <begin position="209"/>
        <end position="342"/>
    </location>
</feature>
<evidence type="ECO:0000313" key="6">
    <source>
        <dbReference type="Proteomes" id="UP000241769"/>
    </source>
</evidence>
<feature type="domain" description="Acyl-CoA thioesterase-like N-terminal HotDog" evidence="3">
    <location>
        <begin position="57"/>
        <end position="137"/>
    </location>
</feature>
<dbReference type="PANTHER" id="PTHR11066">
    <property type="entry name" value="ACYL-COA THIOESTERASE"/>
    <property type="match status" value="1"/>
</dbReference>